<evidence type="ECO:0000313" key="3">
    <source>
        <dbReference type="EMBL" id="TFY74696.1"/>
    </source>
</evidence>
<dbReference type="AlphaFoldDB" id="A0A4Y9ZIT5"/>
<feature type="domain" description="Fungal-type protein kinase" evidence="2">
    <location>
        <begin position="471"/>
        <end position="606"/>
    </location>
</feature>
<accession>A0A4Y9ZIT5</accession>
<feature type="domain" description="Fungal-type protein kinase" evidence="2">
    <location>
        <begin position="252"/>
        <end position="439"/>
    </location>
</feature>
<proteinExistence type="predicted"/>
<evidence type="ECO:0000313" key="4">
    <source>
        <dbReference type="Proteomes" id="UP000298061"/>
    </source>
</evidence>
<gene>
    <name evidence="3" type="ORF">EWM64_g9315</name>
</gene>
<dbReference type="Pfam" id="PF17667">
    <property type="entry name" value="Pkinase_fungal"/>
    <property type="match status" value="2"/>
</dbReference>
<dbReference type="InterPro" id="IPR040976">
    <property type="entry name" value="Pkinase_fungal"/>
</dbReference>
<evidence type="ECO:0000259" key="2">
    <source>
        <dbReference type="Pfam" id="PF17667"/>
    </source>
</evidence>
<dbReference type="GO" id="GO:0004672">
    <property type="term" value="F:protein kinase activity"/>
    <property type="evidence" value="ECO:0007669"/>
    <property type="project" value="InterPro"/>
</dbReference>
<keyword evidence="4" id="KW-1185">Reference proteome</keyword>
<dbReference type="OrthoDB" id="5569250at2759"/>
<dbReference type="PANTHER" id="PTHR38248:SF2">
    <property type="entry name" value="FUNK1 11"/>
    <property type="match status" value="1"/>
</dbReference>
<dbReference type="InterPro" id="IPR011009">
    <property type="entry name" value="Kinase-like_dom_sf"/>
</dbReference>
<sequence length="792" mass="89055">MGTFQDRVDVEDFVEAVWRFKRADLKLETWDYIPAPKTLEAFEDAIGRGEVHMHDLVCDLLRDAYQQAKTHLKLGGKSTIELACSTELQIDGQDFFQHGMAVVTAAGIPIYISEGYSGTGISPDLEARPQRQASMSAQRPCKSLDISQYLAGGRNLASHDNRPIATMHTFPPVVHTPTTVFRHPAALDSYHDAPTGSKRKAVSGPVLPYKARRINESSFEPTPTLDTLSSERLEEVREAIDPSPDSTVAELTHDELVLGSHVLELMSQAGNRRYITAILIRGRMMSLWYYNRMGVFKSQEFNFTCRGQKPDPSKLLLVAVALSLCDRDHFGYEPLLRYPSSDTGTPTTVKGADLVLPAGKIEDRKGQKIANKVSLKVRGEALHIQYGIVGRGTVVLSVMPLGKETLSSKFFTVPDLVAKLSWPVATRTAEDTLIRKIRAKLPAKWRNHLPDLQCSATLDEDDLHLPRTSMSSETGSPEPRVLRILVCARALPLYKLRSLADFKKVFLDFVRCHRVVYKKARVLHRDLSVNNVMFRLSTAGVIGVLNDWDLSEDMMKRESDDSSANATARHRTGTAPFMALELLQSNPPRHLYRHDLESFINILIWCAVHFDFDGTEPKRPVPEVEPWLEGDWQDIWKHKSLLFNCPLNDLHNDLYAAVRPKFRPILNTWIVPLVNMLKDAYKALEKHKLNTFVSQAKNQDTVEADTERKADYSKLDAFVFELEEDEDDNGTAATQGDDDDEQDSDDDDDCAFVGSSIQIAPSKPKKPWNNETLGGRMTFKRFMAVIGENPEL</sequence>
<reference evidence="3 4" key="1">
    <citation type="submission" date="2019-02" db="EMBL/GenBank/DDBJ databases">
        <title>Genome sequencing of the rare red list fungi Hericium alpestre (H. flagellum).</title>
        <authorList>
            <person name="Buettner E."/>
            <person name="Kellner H."/>
        </authorList>
    </citation>
    <scope>NUCLEOTIDE SEQUENCE [LARGE SCALE GENOMIC DNA]</scope>
    <source>
        <strain evidence="3 4">DSM 108284</strain>
    </source>
</reference>
<dbReference type="PANTHER" id="PTHR38248">
    <property type="entry name" value="FUNK1 6"/>
    <property type="match status" value="1"/>
</dbReference>
<organism evidence="3 4">
    <name type="scientific">Hericium alpestre</name>
    <dbReference type="NCBI Taxonomy" id="135208"/>
    <lineage>
        <taxon>Eukaryota</taxon>
        <taxon>Fungi</taxon>
        <taxon>Dikarya</taxon>
        <taxon>Basidiomycota</taxon>
        <taxon>Agaricomycotina</taxon>
        <taxon>Agaricomycetes</taxon>
        <taxon>Russulales</taxon>
        <taxon>Hericiaceae</taxon>
        <taxon>Hericium</taxon>
    </lineage>
</organism>
<protein>
    <recommendedName>
        <fullName evidence="2">Fungal-type protein kinase domain-containing protein</fullName>
    </recommendedName>
</protein>
<dbReference type="SUPFAM" id="SSF56112">
    <property type="entry name" value="Protein kinase-like (PK-like)"/>
    <property type="match status" value="1"/>
</dbReference>
<dbReference type="Gene3D" id="1.10.510.10">
    <property type="entry name" value="Transferase(Phosphotransferase) domain 1"/>
    <property type="match status" value="1"/>
</dbReference>
<dbReference type="EMBL" id="SFCI01001931">
    <property type="protein sequence ID" value="TFY74696.1"/>
    <property type="molecule type" value="Genomic_DNA"/>
</dbReference>
<dbReference type="STRING" id="135208.A0A4Y9ZIT5"/>
<feature type="region of interest" description="Disordered" evidence="1">
    <location>
        <begin position="725"/>
        <end position="773"/>
    </location>
</feature>
<name>A0A4Y9ZIT5_9AGAM</name>
<dbReference type="InterPro" id="IPR008266">
    <property type="entry name" value="Tyr_kinase_AS"/>
</dbReference>
<evidence type="ECO:0000256" key="1">
    <source>
        <dbReference type="SAM" id="MobiDB-lite"/>
    </source>
</evidence>
<comment type="caution">
    <text evidence="3">The sequence shown here is derived from an EMBL/GenBank/DDBJ whole genome shotgun (WGS) entry which is preliminary data.</text>
</comment>
<dbReference type="PROSITE" id="PS00109">
    <property type="entry name" value="PROTEIN_KINASE_TYR"/>
    <property type="match status" value="1"/>
</dbReference>
<feature type="compositionally biased region" description="Acidic residues" evidence="1">
    <location>
        <begin position="736"/>
        <end position="750"/>
    </location>
</feature>
<dbReference type="Proteomes" id="UP000298061">
    <property type="component" value="Unassembled WGS sequence"/>
</dbReference>